<dbReference type="AlphaFoldDB" id="A0A8H6I680"/>
<name>A0A8H6I680_9AGAR</name>
<accession>A0A8H6I680</accession>
<dbReference type="Gene3D" id="3.40.50.1820">
    <property type="entry name" value="alpha/beta hydrolase"/>
    <property type="match status" value="1"/>
</dbReference>
<keyword evidence="3" id="KW-1185">Reference proteome</keyword>
<dbReference type="OrthoDB" id="408373at2759"/>
<dbReference type="EMBL" id="JACGCI010000015">
    <property type="protein sequence ID" value="KAF6759658.1"/>
    <property type="molecule type" value="Genomic_DNA"/>
</dbReference>
<organism evidence="2 3">
    <name type="scientific">Ephemerocybe angulata</name>
    <dbReference type="NCBI Taxonomy" id="980116"/>
    <lineage>
        <taxon>Eukaryota</taxon>
        <taxon>Fungi</taxon>
        <taxon>Dikarya</taxon>
        <taxon>Basidiomycota</taxon>
        <taxon>Agaricomycotina</taxon>
        <taxon>Agaricomycetes</taxon>
        <taxon>Agaricomycetidae</taxon>
        <taxon>Agaricales</taxon>
        <taxon>Agaricineae</taxon>
        <taxon>Psathyrellaceae</taxon>
        <taxon>Ephemerocybe</taxon>
    </lineage>
</organism>
<dbReference type="Proteomes" id="UP000521943">
    <property type="component" value="Unassembled WGS sequence"/>
</dbReference>
<sequence>MASAVLNATFALTERYVSSSDGTQIFAQAVGKPHLPTLVFVHGFALSALVQWANIFRDTNLLRYFHLVAYDLRGFGRSGKPEREADYSSKLCADDFVSVTKSFNVTKPLFIGWSLGGTYASDVLQHYGPDALSGIIWTAACPYLAAAPNCTTTWVKTTELPAISSVDNATLALSIRQEFLYRLFNHPAKVPTEVLWSWLGSTMLPDPAKITFPAGPARGSTQDTTNLFEAGKKGVPLLLINGGADGSIKGEETHAIVKGKWKDLTVYTAKNGSHAFFYEEQEEYVAQVLRFGRRVFKV</sequence>
<dbReference type="PANTHER" id="PTHR43798">
    <property type="entry name" value="MONOACYLGLYCEROL LIPASE"/>
    <property type="match status" value="1"/>
</dbReference>
<evidence type="ECO:0000259" key="1">
    <source>
        <dbReference type="Pfam" id="PF00561"/>
    </source>
</evidence>
<evidence type="ECO:0000313" key="3">
    <source>
        <dbReference type="Proteomes" id="UP000521943"/>
    </source>
</evidence>
<feature type="domain" description="AB hydrolase-1" evidence="1">
    <location>
        <begin position="36"/>
        <end position="148"/>
    </location>
</feature>
<dbReference type="GO" id="GO:0016020">
    <property type="term" value="C:membrane"/>
    <property type="evidence" value="ECO:0007669"/>
    <property type="project" value="TreeGrafter"/>
</dbReference>
<dbReference type="Pfam" id="PF00561">
    <property type="entry name" value="Abhydrolase_1"/>
    <property type="match status" value="1"/>
</dbReference>
<dbReference type="GO" id="GO:0016787">
    <property type="term" value="F:hydrolase activity"/>
    <property type="evidence" value="ECO:0007669"/>
    <property type="project" value="UniProtKB-KW"/>
</dbReference>
<dbReference type="InterPro" id="IPR000073">
    <property type="entry name" value="AB_hydrolase_1"/>
</dbReference>
<gene>
    <name evidence="2" type="ORF">DFP72DRAFT_1005037</name>
</gene>
<protein>
    <submittedName>
        <fullName evidence="2">Alpha/Beta hydrolase protein</fullName>
    </submittedName>
</protein>
<dbReference type="PANTHER" id="PTHR43798:SF33">
    <property type="entry name" value="HYDROLASE, PUTATIVE (AFU_ORTHOLOGUE AFUA_2G14860)-RELATED"/>
    <property type="match status" value="1"/>
</dbReference>
<dbReference type="SUPFAM" id="SSF53474">
    <property type="entry name" value="alpha/beta-Hydrolases"/>
    <property type="match status" value="1"/>
</dbReference>
<proteinExistence type="predicted"/>
<reference evidence="2 3" key="1">
    <citation type="submission" date="2020-07" db="EMBL/GenBank/DDBJ databases">
        <title>Comparative genomics of pyrophilous fungi reveals a link between fire events and developmental genes.</title>
        <authorList>
            <consortium name="DOE Joint Genome Institute"/>
            <person name="Steindorff A.S."/>
            <person name="Carver A."/>
            <person name="Calhoun S."/>
            <person name="Stillman K."/>
            <person name="Liu H."/>
            <person name="Lipzen A."/>
            <person name="Pangilinan J."/>
            <person name="Labutti K."/>
            <person name="Bruns T.D."/>
            <person name="Grigoriev I.V."/>
        </authorList>
    </citation>
    <scope>NUCLEOTIDE SEQUENCE [LARGE SCALE GENOMIC DNA]</scope>
    <source>
        <strain evidence="2 3">CBS 144469</strain>
    </source>
</reference>
<evidence type="ECO:0000313" key="2">
    <source>
        <dbReference type="EMBL" id="KAF6759658.1"/>
    </source>
</evidence>
<comment type="caution">
    <text evidence="2">The sequence shown here is derived from an EMBL/GenBank/DDBJ whole genome shotgun (WGS) entry which is preliminary data.</text>
</comment>
<dbReference type="InterPro" id="IPR050266">
    <property type="entry name" value="AB_hydrolase_sf"/>
</dbReference>
<dbReference type="InterPro" id="IPR029058">
    <property type="entry name" value="AB_hydrolase_fold"/>
</dbReference>
<keyword evidence="2" id="KW-0378">Hydrolase</keyword>